<dbReference type="Gene3D" id="3.10.170.10">
    <property type="match status" value="1"/>
</dbReference>
<dbReference type="PRINTS" id="PR00730">
    <property type="entry name" value="THERMOLYSIN"/>
</dbReference>
<evidence type="ECO:0000256" key="7">
    <source>
        <dbReference type="ARBA" id="ARBA00023049"/>
    </source>
</evidence>
<dbReference type="InterPro" id="IPR001570">
    <property type="entry name" value="Peptidase_M4_C_domain"/>
</dbReference>
<sequence length="743" mass="78477">MKPMRPSQRHIARVGFAAAFAVSGSALAFAQAGGVEIVRNPATGLVAWMSVPAGGSVASAAAPGGAATFEQAAAAFLNQQSSAFGLRAGTSDVAATKTSVDDDGRGFVRFQQSYKGLPIIGAELVVQMDASRNVKSVQAKSAGDLDVSTQADVTAADALKIAVESTARVYRVTADELKGSDPVLSIHDARVMGGPAASPALVWRVAVTGRTRIDIDQFVLVDAQTGRVAVQFNQINHAAPPANATQRVCDAANSKSKVPCGAADGVGNPGGSSVPDVKLAFRYAEKTYDYYALRFRRNSLDNKGLTLVSTVRYQNTAGQDFANAFWSSDLGQMVYGKDYATALDVVGHELSHGFTSFTSNLFYYYQSGSINESLSDIFGELIQRADGATGDGWLLGEDLPIGAIRNMKDPTQSSQPDRMTSTFWTGDFSFTDQGGVHTNSGVGNKAAYLITDGGSFNGRSIRGLGIDKASAIFYRVNAFMLTSSSDYADFGNALRQACTDLIGTKPRTKKGKAGDALTASDCSQVTKAVAATEMSEQPQYWPIPAEAATCPSGKTPKNVAFEKFEAKNSANFSYQPAGPNWQVLDIYASSNAHSVYVSSNTQIDDNIASTSNLAIPAGAYLRFAHYYNLYTDSGGSRAGGVVEYSVNGGAWKRVGPGMFLDNPYNATLLSGTGSALAGQKAFSAFSGGWTSSRIDLSSLSGKNVKFRFRAASDFNGMWDGWMIDDIRVYTCKNAATVAAASGE</sequence>
<feature type="active site" description="Proton donor" evidence="8">
    <location>
        <position position="437"/>
    </location>
</feature>
<evidence type="ECO:0000256" key="9">
    <source>
        <dbReference type="SAM" id="SignalP"/>
    </source>
</evidence>
<feature type="chain" id="PRO_5016054933" evidence="9">
    <location>
        <begin position="29"/>
        <end position="743"/>
    </location>
</feature>
<keyword evidence="4 9" id="KW-0732">Signal</keyword>
<dbReference type="GO" id="GO:0006508">
    <property type="term" value="P:proteolysis"/>
    <property type="evidence" value="ECO:0007669"/>
    <property type="project" value="UniProtKB-KW"/>
</dbReference>
<evidence type="ECO:0000259" key="12">
    <source>
        <dbReference type="Pfam" id="PF07504"/>
    </source>
</evidence>
<dbReference type="AlphaFoldDB" id="A0A2W5KPF3"/>
<dbReference type="PANTHER" id="PTHR33794:SF1">
    <property type="entry name" value="BACILLOLYSIN"/>
    <property type="match status" value="1"/>
</dbReference>
<feature type="domain" description="Peptidase M4" evidence="10">
    <location>
        <begin position="282"/>
        <end position="356"/>
    </location>
</feature>
<dbReference type="InterPro" id="IPR050728">
    <property type="entry name" value="Zinc_Metalloprotease_M4"/>
</dbReference>
<dbReference type="Pfam" id="PF07504">
    <property type="entry name" value="FTP"/>
    <property type="match status" value="1"/>
</dbReference>
<evidence type="ECO:0000256" key="8">
    <source>
        <dbReference type="PIRSR" id="PIRSR623612-1"/>
    </source>
</evidence>
<gene>
    <name evidence="13" type="ORF">DI565_03100</name>
</gene>
<keyword evidence="5" id="KW-0378">Hydrolase</keyword>
<comment type="caution">
    <text evidence="13">The sequence shown here is derived from an EMBL/GenBank/DDBJ whole genome shotgun (WGS) entry which is preliminary data.</text>
</comment>
<comment type="similarity">
    <text evidence="1">Belongs to the peptidase M4 family.</text>
</comment>
<dbReference type="InterPro" id="IPR013856">
    <property type="entry name" value="Peptidase_M4_domain"/>
</dbReference>
<keyword evidence="7" id="KW-0482">Metalloprotease</keyword>
<evidence type="ECO:0000256" key="3">
    <source>
        <dbReference type="ARBA" id="ARBA00022723"/>
    </source>
</evidence>
<dbReference type="Gene3D" id="3.10.450.490">
    <property type="match status" value="1"/>
</dbReference>
<accession>A0A2W5KPF3</accession>
<dbReference type="EMBL" id="QFPN01000002">
    <property type="protein sequence ID" value="PZQ17744.1"/>
    <property type="molecule type" value="Genomic_DNA"/>
</dbReference>
<keyword evidence="3" id="KW-0479">Metal-binding</keyword>
<evidence type="ECO:0000256" key="1">
    <source>
        <dbReference type="ARBA" id="ARBA00009388"/>
    </source>
</evidence>
<feature type="active site" evidence="8">
    <location>
        <position position="349"/>
    </location>
</feature>
<dbReference type="Pfam" id="PF01447">
    <property type="entry name" value="Peptidase_M4"/>
    <property type="match status" value="1"/>
</dbReference>
<evidence type="ECO:0000259" key="10">
    <source>
        <dbReference type="Pfam" id="PF01447"/>
    </source>
</evidence>
<dbReference type="Pfam" id="PF02868">
    <property type="entry name" value="Peptidase_M4_C"/>
    <property type="match status" value="1"/>
</dbReference>
<dbReference type="InterPro" id="IPR023612">
    <property type="entry name" value="Peptidase_M4"/>
</dbReference>
<dbReference type="Proteomes" id="UP000249577">
    <property type="component" value="Unassembled WGS sequence"/>
</dbReference>
<dbReference type="CDD" id="cd09597">
    <property type="entry name" value="M4_TLP"/>
    <property type="match status" value="1"/>
</dbReference>
<name>A0A2W5KPF3_ANCNO</name>
<evidence type="ECO:0000256" key="2">
    <source>
        <dbReference type="ARBA" id="ARBA00022670"/>
    </source>
</evidence>
<proteinExistence type="inferred from homology"/>
<reference evidence="13 14" key="1">
    <citation type="submission" date="2017-08" db="EMBL/GenBank/DDBJ databases">
        <title>Infants hospitalized years apart are colonized by the same room-sourced microbial strains.</title>
        <authorList>
            <person name="Brooks B."/>
            <person name="Olm M.R."/>
            <person name="Firek B.A."/>
            <person name="Baker R."/>
            <person name="Thomas B.C."/>
            <person name="Morowitz M.J."/>
            <person name="Banfield J.F."/>
        </authorList>
    </citation>
    <scope>NUCLEOTIDE SEQUENCE [LARGE SCALE GENOMIC DNA]</scope>
    <source>
        <strain evidence="13">S2_005_003_R2_43</strain>
    </source>
</reference>
<evidence type="ECO:0000256" key="6">
    <source>
        <dbReference type="ARBA" id="ARBA00022833"/>
    </source>
</evidence>
<dbReference type="GO" id="GO:0046872">
    <property type="term" value="F:metal ion binding"/>
    <property type="evidence" value="ECO:0007669"/>
    <property type="project" value="UniProtKB-KW"/>
</dbReference>
<evidence type="ECO:0000313" key="13">
    <source>
        <dbReference type="EMBL" id="PZQ17744.1"/>
    </source>
</evidence>
<dbReference type="PANTHER" id="PTHR33794">
    <property type="entry name" value="BACILLOLYSIN"/>
    <property type="match status" value="1"/>
</dbReference>
<evidence type="ECO:0000313" key="14">
    <source>
        <dbReference type="Proteomes" id="UP000249577"/>
    </source>
</evidence>
<evidence type="ECO:0000259" key="11">
    <source>
        <dbReference type="Pfam" id="PF02868"/>
    </source>
</evidence>
<feature type="signal peptide" evidence="9">
    <location>
        <begin position="1"/>
        <end position="28"/>
    </location>
</feature>
<dbReference type="Gene3D" id="1.10.390.10">
    <property type="entry name" value="Neutral Protease Domain 2"/>
    <property type="match status" value="1"/>
</dbReference>
<feature type="domain" description="FTP" evidence="12">
    <location>
        <begin position="94"/>
        <end position="138"/>
    </location>
</feature>
<keyword evidence="2" id="KW-0645">Protease</keyword>
<dbReference type="InterPro" id="IPR011096">
    <property type="entry name" value="FTP_domain"/>
</dbReference>
<keyword evidence="6" id="KW-0862">Zinc</keyword>
<organism evidence="13 14">
    <name type="scientific">Ancylobacter novellus</name>
    <name type="common">Thiobacillus novellus</name>
    <dbReference type="NCBI Taxonomy" id="921"/>
    <lineage>
        <taxon>Bacteria</taxon>
        <taxon>Pseudomonadati</taxon>
        <taxon>Pseudomonadota</taxon>
        <taxon>Alphaproteobacteria</taxon>
        <taxon>Hyphomicrobiales</taxon>
        <taxon>Xanthobacteraceae</taxon>
        <taxon>Ancylobacter</taxon>
    </lineage>
</organism>
<protein>
    <submittedName>
        <fullName evidence="13">Uncharacterized protein</fullName>
    </submittedName>
</protein>
<dbReference type="Gene3D" id="2.60.120.260">
    <property type="entry name" value="Galactose-binding domain-like"/>
    <property type="match status" value="1"/>
</dbReference>
<dbReference type="InterPro" id="IPR027268">
    <property type="entry name" value="Peptidase_M4/M1_CTD_sf"/>
</dbReference>
<dbReference type="GO" id="GO:0004222">
    <property type="term" value="F:metalloendopeptidase activity"/>
    <property type="evidence" value="ECO:0007669"/>
    <property type="project" value="InterPro"/>
</dbReference>
<dbReference type="SUPFAM" id="SSF55486">
    <property type="entry name" value="Metalloproteases ('zincins'), catalytic domain"/>
    <property type="match status" value="1"/>
</dbReference>
<feature type="domain" description="Peptidase M4 C-terminal" evidence="11">
    <location>
        <begin position="359"/>
        <end position="506"/>
    </location>
</feature>
<evidence type="ECO:0000256" key="5">
    <source>
        <dbReference type="ARBA" id="ARBA00022801"/>
    </source>
</evidence>
<evidence type="ECO:0000256" key="4">
    <source>
        <dbReference type="ARBA" id="ARBA00022729"/>
    </source>
</evidence>